<accession>A0A839H643</accession>
<dbReference type="EMBL" id="JABVCQ010000004">
    <property type="protein sequence ID" value="MBB1125051.1"/>
    <property type="molecule type" value="Genomic_DNA"/>
</dbReference>
<dbReference type="PANTHER" id="PTHR42836">
    <property type="entry name" value="7-CARBOXY-7-DEAZAGUANINE SYNTHASE"/>
    <property type="match status" value="1"/>
</dbReference>
<protein>
    <recommendedName>
        <fullName evidence="3">7-carboxy-7-deazaguanine synthase</fullName>
        <shortName evidence="3">CDG synthase</shortName>
        <ecNumber evidence="3">4.3.99.3</ecNumber>
    </recommendedName>
    <alternativeName>
        <fullName evidence="3">Queuosine biosynthesis protein QueE</fullName>
    </alternativeName>
</protein>
<keyword evidence="3" id="KW-0479">Metal-binding</keyword>
<comment type="caution">
    <text evidence="4">The sequence shown here is derived from an EMBL/GenBank/DDBJ whole genome shotgun (WGS) entry which is preliminary data.</text>
</comment>
<dbReference type="NCBIfam" id="TIGR04508">
    <property type="entry name" value="queE_Cx14CxxC"/>
    <property type="match status" value="1"/>
</dbReference>
<feature type="binding site" evidence="3">
    <location>
        <position position="27"/>
    </location>
    <ligand>
        <name>substrate</name>
    </ligand>
</feature>
<keyword evidence="1 3" id="KW-0004">4Fe-4S</keyword>
<keyword evidence="2 3" id="KW-0456">Lyase</keyword>
<feature type="binding site" evidence="3">
    <location>
        <position position="46"/>
    </location>
    <ligand>
        <name>[4Fe-4S] cluster</name>
        <dbReference type="ChEBI" id="CHEBI:49883"/>
        <note>4Fe-4S-S-AdoMet</note>
    </ligand>
</feature>
<dbReference type="PANTHER" id="PTHR42836:SF1">
    <property type="entry name" value="7-CARBOXY-7-DEAZAGUANINE SYNTHASE"/>
    <property type="match status" value="1"/>
</dbReference>
<dbReference type="GO" id="GO:1904047">
    <property type="term" value="F:S-adenosyl-L-methionine binding"/>
    <property type="evidence" value="ECO:0007669"/>
    <property type="project" value="UniProtKB-UniRule"/>
</dbReference>
<evidence type="ECO:0000256" key="2">
    <source>
        <dbReference type="ARBA" id="ARBA00023239"/>
    </source>
</evidence>
<feature type="binding site" evidence="3">
    <location>
        <position position="49"/>
    </location>
    <ligand>
        <name>[4Fe-4S] cluster</name>
        <dbReference type="ChEBI" id="CHEBI:49883"/>
        <note>4Fe-4S-S-AdoMet</note>
    </ligand>
</feature>
<comment type="subunit">
    <text evidence="3">Homodimer.</text>
</comment>
<dbReference type="Proteomes" id="UP000548632">
    <property type="component" value="Unassembled WGS sequence"/>
</dbReference>
<dbReference type="AlphaFoldDB" id="A0A839H643"/>
<comment type="cofactor">
    <cofactor evidence="3">
        <name>S-adenosyl-L-methionine</name>
        <dbReference type="ChEBI" id="CHEBI:59789"/>
    </cofactor>
    <text evidence="3">Binds 1 S-adenosyl-L-methionine per subunit.</text>
</comment>
<keyword evidence="3" id="KW-0411">Iron-sulfur</keyword>
<feature type="binding site" evidence="3">
    <location>
        <position position="51"/>
    </location>
    <ligand>
        <name>Mg(2+)</name>
        <dbReference type="ChEBI" id="CHEBI:18420"/>
    </ligand>
</feature>
<comment type="cofactor">
    <cofactor evidence="3">
        <name>Mg(2+)</name>
        <dbReference type="ChEBI" id="CHEBI:18420"/>
    </cofactor>
</comment>
<dbReference type="InterPro" id="IPR013785">
    <property type="entry name" value="Aldolase_TIM"/>
</dbReference>
<dbReference type="GO" id="GO:0000287">
    <property type="term" value="F:magnesium ion binding"/>
    <property type="evidence" value="ECO:0007669"/>
    <property type="project" value="UniProtKB-UniRule"/>
</dbReference>
<dbReference type="GO" id="GO:0051539">
    <property type="term" value="F:4 iron, 4 sulfur cluster binding"/>
    <property type="evidence" value="ECO:0007669"/>
    <property type="project" value="UniProtKB-UniRule"/>
</dbReference>
<dbReference type="InterPro" id="IPR024924">
    <property type="entry name" value="7-CO-7-deazaguanine_synth-like"/>
</dbReference>
<comment type="cofactor">
    <cofactor evidence="3">
        <name>[4Fe-4S] cluster</name>
        <dbReference type="ChEBI" id="CHEBI:49883"/>
    </cofactor>
    <text evidence="3">Binds 1 [4Fe-4S] cluster. The cluster is coordinated with 3 cysteines and an exchangeable S-adenosyl-L-methionine.</text>
</comment>
<evidence type="ECO:0000256" key="3">
    <source>
        <dbReference type="HAMAP-Rule" id="MF_00917"/>
    </source>
</evidence>
<feature type="binding site" evidence="3">
    <location>
        <position position="213"/>
    </location>
    <ligand>
        <name>substrate</name>
    </ligand>
</feature>
<keyword evidence="3" id="KW-0408">Iron</keyword>
<feature type="binding site" evidence="3">
    <location>
        <begin position="12"/>
        <end position="14"/>
    </location>
    <ligand>
        <name>substrate</name>
    </ligand>
</feature>
<comment type="similarity">
    <text evidence="3">Belongs to the radical SAM superfamily. 7-carboxy-7-deazaguanine synthase family.</text>
</comment>
<proteinExistence type="inferred from homology"/>
<dbReference type="HAMAP" id="MF_00917">
    <property type="entry name" value="QueE"/>
    <property type="match status" value="1"/>
</dbReference>
<feature type="binding site" evidence="3">
    <location>
        <position position="31"/>
    </location>
    <ligand>
        <name>[4Fe-4S] cluster</name>
        <dbReference type="ChEBI" id="CHEBI:49883"/>
        <note>4Fe-4S-S-AdoMet</note>
    </ligand>
</feature>
<keyword evidence="3" id="KW-0460">Magnesium</keyword>
<feature type="binding site" evidence="3">
    <location>
        <begin position="136"/>
        <end position="138"/>
    </location>
    <ligand>
        <name>S-adenosyl-L-methionine</name>
        <dbReference type="ChEBI" id="CHEBI:59789"/>
    </ligand>
</feature>
<name>A0A839H643_9GAMM</name>
<dbReference type="UniPathway" id="UPA00391"/>
<comment type="pathway">
    <text evidence="3">Purine metabolism; 7-cyano-7-deazaguanine biosynthesis.</text>
</comment>
<dbReference type="GO" id="GO:0016840">
    <property type="term" value="F:carbon-nitrogen lyase activity"/>
    <property type="evidence" value="ECO:0007669"/>
    <property type="project" value="UniProtKB-UniRule"/>
</dbReference>
<dbReference type="InterPro" id="IPR030977">
    <property type="entry name" value="QueE_Cx14CxxC"/>
</dbReference>
<keyword evidence="3" id="KW-0671">Queuosine biosynthesis</keyword>
<keyword evidence="3" id="KW-0949">S-adenosyl-L-methionine</keyword>
<evidence type="ECO:0000256" key="1">
    <source>
        <dbReference type="ARBA" id="ARBA00022485"/>
    </source>
</evidence>
<dbReference type="RefSeq" id="WP_182582164.1">
    <property type="nucleotide sequence ID" value="NZ_JABVCQ010000004.1"/>
</dbReference>
<reference evidence="4 5" key="1">
    <citation type="journal article" date="2020" name="Arch. Microbiol.">
        <title>The genome sequence of the giant phototrophic gammaproteobacterium Thiospirillum jenense gives insight into its physiological properties and phylogenetic relationships.</title>
        <authorList>
            <person name="Imhoff J.F."/>
            <person name="Meyer T.E."/>
            <person name="Kyndt J.A."/>
        </authorList>
    </citation>
    <scope>NUCLEOTIDE SEQUENCE [LARGE SCALE GENOMIC DNA]</scope>
    <source>
        <strain evidence="4 5">DSM 216</strain>
    </source>
</reference>
<comment type="catalytic activity">
    <reaction evidence="3">
        <text>6-carboxy-5,6,7,8-tetrahydropterin + H(+) = 7-carboxy-7-carbaguanine + NH4(+)</text>
        <dbReference type="Rhea" id="RHEA:27974"/>
        <dbReference type="ChEBI" id="CHEBI:15378"/>
        <dbReference type="ChEBI" id="CHEBI:28938"/>
        <dbReference type="ChEBI" id="CHEBI:61032"/>
        <dbReference type="ChEBI" id="CHEBI:61036"/>
        <dbReference type="EC" id="4.3.99.3"/>
    </reaction>
</comment>
<comment type="caution">
    <text evidence="3">Lacks conserved residue(s) required for the propagation of feature annotation.</text>
</comment>
<organism evidence="4 5">
    <name type="scientific">Thiospirillum jenense</name>
    <dbReference type="NCBI Taxonomy" id="1653858"/>
    <lineage>
        <taxon>Bacteria</taxon>
        <taxon>Pseudomonadati</taxon>
        <taxon>Pseudomonadota</taxon>
        <taxon>Gammaproteobacteria</taxon>
        <taxon>Chromatiales</taxon>
        <taxon>Chromatiaceae</taxon>
        <taxon>Thiospirillum</taxon>
    </lineage>
</organism>
<dbReference type="GO" id="GO:0008616">
    <property type="term" value="P:tRNA queuosine(34) biosynthetic process"/>
    <property type="evidence" value="ECO:0007669"/>
    <property type="project" value="UniProtKB-UniRule"/>
</dbReference>
<comment type="function">
    <text evidence="3">Catalyzes the complex heterocyclic radical-mediated conversion of 6-carboxy-5,6,7,8-tetrahydropterin (CPH4) to 7-carboxy-7-deazaguanine (CDG), a step common to the biosynthetic pathways of all 7-deazapurine-containing compounds.</text>
</comment>
<keyword evidence="5" id="KW-1185">Reference proteome</keyword>
<evidence type="ECO:0000313" key="5">
    <source>
        <dbReference type="Proteomes" id="UP000548632"/>
    </source>
</evidence>
<evidence type="ECO:0000313" key="4">
    <source>
        <dbReference type="EMBL" id="MBB1125051.1"/>
    </source>
</evidence>
<dbReference type="Gene3D" id="3.20.20.70">
    <property type="entry name" value="Aldolase class I"/>
    <property type="match status" value="1"/>
</dbReference>
<feature type="binding site" evidence="3">
    <location>
        <position position="95"/>
    </location>
    <ligand>
        <name>S-adenosyl-L-methionine</name>
        <dbReference type="ChEBI" id="CHEBI:59789"/>
    </ligand>
</feature>
<sequence length="213" mass="23849">MPYSVKERFYSLQGEGLHSGRAAVFCRFAGCNLWSGRDSDRARALCQLCDTDFRGINGAGGGRFRDPIELADHLCQCWFIHQRTGIHPFIICTGGEPLLQLDARLIDALHQRGCEVAVETNGTRRAPRGIDWLTVSPKAGQQLLLTGGDELKLVYPQIGIDPADYAALAFRYFFLQPCNNAQLTENTNAALTYCQAHPQWRLSVQLQRWLNIP</sequence>
<feature type="binding site" evidence="3">
    <location>
        <position position="93"/>
    </location>
    <ligand>
        <name>substrate</name>
    </ligand>
</feature>
<dbReference type="EC" id="4.3.99.3" evidence="3"/>
<gene>
    <name evidence="3 4" type="primary">queE</name>
    <name evidence="4" type="ORF">HUK38_02260</name>
</gene>